<sequence length="772" mass="84276">MNVRGKDKKVIAIVICLCFLFQIIFRSFTFDSIAAPSSTVIGLIFRDGNGYHIRNVSLFLNSDGTLTLPTPRDLGDTNDESYSNWSPVLVENSFENVKNVILNHGNIEIEDYDISRPPTLATSSVATPSIATSSNPRRGDLVIRNGFHTMTREESSNASITLYRSNVYYSIGSSVQIARANDLNAINNSMQQFVSKNGDRNQIFFLAVQPPVVDPPVDTRANTANTNETGTANNNNVVTVDTPTRTETRVRNNDSANSAPTPDRNTQSTNVVNNVSTGNTNSQSATVQVQDNVQTTNNQTNASVDTSNQQQRLFQPLGSGNSSSDGNSGNSVSTVNSVGGGNGSSTENVRPRVSINTDIVSNRVNGFLNTRTTSVSVEDNNFNANNYSVLVYKKVDGKEVLSNARYTWSSEGGSHRANIVFDDDGEYRIAVVKNNQGSGSGKVRFEEKVNVDATAPHITITGVEDLTANARTVSPVVKYSDVNIDLSRSKITLTAVADGKSRDLIYKAKKQDGGYVLNLDPIYIDDNYVLTVTIYDMAGNVTEKKVNFSVNKNGATFKFKPEELVGQYTNKPFTPSIEVWNTDEISIVSATINGTDEPYEFVNGELRFLKPIDKDGKYTFNLEVIDTAGNKSSMKPVEIIYDATKPVSMILGVEEGQSYEGSVNIILSTELPGDFIESVWLDDKLLDKSEYTVKDDGTINLSIYKEGKHTIKAQGKDKAGNLSDIASVSFEIKAPKAKLLSTTYIPFAVITLGIALGLGVALIYKKRKEEKE</sequence>
<keyword evidence="6" id="KW-1185">Reference proteome</keyword>
<name>A0A3P3Q4V9_9FIRM</name>
<reference evidence="5 6" key="1">
    <citation type="submission" date="2018-11" db="EMBL/GenBank/DDBJ databases">
        <title>Genome sequencing of Lachnoanaerobaculum orale DSM 24553T.</title>
        <authorList>
            <person name="Kook J.-K."/>
            <person name="Park S.-N."/>
            <person name="Lim Y.K."/>
        </authorList>
    </citation>
    <scope>NUCLEOTIDE SEQUENCE [LARGE SCALE GENOMIC DNA]</scope>
    <source>
        <strain evidence="5 6">DSM 24553</strain>
    </source>
</reference>
<keyword evidence="2" id="KW-0812">Transmembrane</keyword>
<feature type="transmembrane region" description="Helical" evidence="2">
    <location>
        <begin position="744"/>
        <end position="764"/>
    </location>
</feature>
<evidence type="ECO:0000313" key="5">
    <source>
        <dbReference type="EMBL" id="RRJ16074.1"/>
    </source>
</evidence>
<dbReference type="Pfam" id="PF13750">
    <property type="entry name" value="Big_3_3"/>
    <property type="match status" value="1"/>
</dbReference>
<evidence type="ECO:0000256" key="1">
    <source>
        <dbReference type="SAM" id="MobiDB-lite"/>
    </source>
</evidence>
<feature type="compositionally biased region" description="Polar residues" evidence="1">
    <location>
        <begin position="253"/>
        <end position="264"/>
    </location>
</feature>
<dbReference type="Pfam" id="PF12245">
    <property type="entry name" value="Big_3_2"/>
    <property type="match status" value="1"/>
</dbReference>
<dbReference type="AlphaFoldDB" id="A0A3P3Q4V9"/>
<organism evidence="5 6">
    <name type="scientific">Lachnoanaerobaculum orale</name>
    <dbReference type="NCBI Taxonomy" id="979627"/>
    <lineage>
        <taxon>Bacteria</taxon>
        <taxon>Bacillati</taxon>
        <taxon>Bacillota</taxon>
        <taxon>Clostridia</taxon>
        <taxon>Lachnospirales</taxon>
        <taxon>Lachnospiraceae</taxon>
        <taxon>Lachnoanaerobaculum</taxon>
    </lineage>
</organism>
<evidence type="ECO:0000259" key="4">
    <source>
        <dbReference type="Pfam" id="PF13750"/>
    </source>
</evidence>
<gene>
    <name evidence="5" type="ORF">EHW90_03400</name>
</gene>
<dbReference type="RefSeq" id="WP_124951233.1">
    <property type="nucleotide sequence ID" value="NZ_RRCM01000001.1"/>
</dbReference>
<feature type="compositionally biased region" description="Low complexity" evidence="1">
    <location>
        <begin position="265"/>
        <end position="284"/>
    </location>
</feature>
<feature type="domain" description="Ig-like" evidence="3">
    <location>
        <begin position="611"/>
        <end position="642"/>
    </location>
</feature>
<comment type="caution">
    <text evidence="5">The sequence shown here is derived from an EMBL/GenBank/DDBJ whole genome shotgun (WGS) entry which is preliminary data.</text>
</comment>
<evidence type="ECO:0000259" key="3">
    <source>
        <dbReference type="Pfam" id="PF12245"/>
    </source>
</evidence>
<keyword evidence="2" id="KW-1133">Transmembrane helix</keyword>
<dbReference type="EMBL" id="RRCM01000001">
    <property type="protein sequence ID" value="RRJ16074.1"/>
    <property type="molecule type" value="Genomic_DNA"/>
</dbReference>
<feature type="region of interest" description="Disordered" evidence="1">
    <location>
        <begin position="314"/>
        <end position="353"/>
    </location>
</feature>
<feature type="region of interest" description="Disordered" evidence="1">
    <location>
        <begin position="214"/>
        <end position="284"/>
    </location>
</feature>
<feature type="compositionally biased region" description="Low complexity" evidence="1">
    <location>
        <begin position="214"/>
        <end position="243"/>
    </location>
</feature>
<accession>A0A3P3Q4V9</accession>
<dbReference type="Proteomes" id="UP000276982">
    <property type="component" value="Unassembled WGS sequence"/>
</dbReference>
<dbReference type="InterPro" id="IPR022038">
    <property type="entry name" value="Ig-like_bact"/>
</dbReference>
<feature type="compositionally biased region" description="Low complexity" evidence="1">
    <location>
        <begin position="318"/>
        <end position="337"/>
    </location>
</feature>
<protein>
    <recommendedName>
        <fullName evidence="3 4">Ig-like domain-containing protein</fullName>
    </recommendedName>
</protein>
<feature type="domain" description="Ig-like" evidence="4">
    <location>
        <begin position="424"/>
        <end position="549"/>
    </location>
</feature>
<evidence type="ECO:0000313" key="6">
    <source>
        <dbReference type="Proteomes" id="UP000276982"/>
    </source>
</evidence>
<evidence type="ECO:0000256" key="2">
    <source>
        <dbReference type="SAM" id="Phobius"/>
    </source>
</evidence>
<keyword evidence="2" id="KW-0472">Membrane</keyword>
<proteinExistence type="predicted"/>